<dbReference type="AlphaFoldDB" id="A0A2P2R2H6"/>
<sequence>MSITHKLVSHFLYIYSPDFQSVNFYKEFTVT</sequence>
<name>A0A2P2R2H6_RHIMU</name>
<accession>A0A2P2R2H6</accession>
<proteinExistence type="predicted"/>
<evidence type="ECO:0000313" key="1">
    <source>
        <dbReference type="EMBL" id="MBX73455.1"/>
    </source>
</evidence>
<reference evidence="1" key="1">
    <citation type="submission" date="2018-02" db="EMBL/GenBank/DDBJ databases">
        <title>Rhizophora mucronata_Transcriptome.</title>
        <authorList>
            <person name="Meera S.P."/>
            <person name="Sreeshan A."/>
            <person name="Augustine A."/>
        </authorList>
    </citation>
    <scope>NUCLEOTIDE SEQUENCE</scope>
    <source>
        <tissue evidence="1">Leaf</tissue>
    </source>
</reference>
<organism evidence="1">
    <name type="scientific">Rhizophora mucronata</name>
    <name type="common">Asiatic mangrove</name>
    <dbReference type="NCBI Taxonomy" id="61149"/>
    <lineage>
        <taxon>Eukaryota</taxon>
        <taxon>Viridiplantae</taxon>
        <taxon>Streptophyta</taxon>
        <taxon>Embryophyta</taxon>
        <taxon>Tracheophyta</taxon>
        <taxon>Spermatophyta</taxon>
        <taxon>Magnoliopsida</taxon>
        <taxon>eudicotyledons</taxon>
        <taxon>Gunneridae</taxon>
        <taxon>Pentapetalae</taxon>
        <taxon>rosids</taxon>
        <taxon>fabids</taxon>
        <taxon>Malpighiales</taxon>
        <taxon>Rhizophoraceae</taxon>
        <taxon>Rhizophora</taxon>
    </lineage>
</organism>
<protein>
    <submittedName>
        <fullName evidence="1">Uncharacterized protein</fullName>
    </submittedName>
</protein>
<dbReference type="EMBL" id="GGEC01092971">
    <property type="protein sequence ID" value="MBX73455.1"/>
    <property type="molecule type" value="Transcribed_RNA"/>
</dbReference>